<dbReference type="EMBL" id="CP041150">
    <property type="protein sequence ID" value="QDF71822.1"/>
    <property type="molecule type" value="Genomic_DNA"/>
</dbReference>
<accession>A0AB73U5A6</accession>
<dbReference type="RefSeq" id="WP_078313587.1">
    <property type="nucleotide sequence ID" value="NZ_CP041150.1"/>
</dbReference>
<evidence type="ECO:0000313" key="3">
    <source>
        <dbReference type="Proteomes" id="UP000317728"/>
    </source>
</evidence>
<feature type="compositionally biased region" description="Basic and acidic residues" evidence="1">
    <location>
        <begin position="316"/>
        <end position="331"/>
    </location>
</feature>
<name>A0AB73U5A6_MYCCH</name>
<dbReference type="CDD" id="cd00085">
    <property type="entry name" value="HNHc"/>
    <property type="match status" value="1"/>
</dbReference>
<dbReference type="AlphaFoldDB" id="A0AB73U5A6"/>
<gene>
    <name evidence="2" type="ORF">FJK96_17795</name>
</gene>
<evidence type="ECO:0000256" key="1">
    <source>
        <dbReference type="SAM" id="MobiDB-lite"/>
    </source>
</evidence>
<evidence type="ECO:0008006" key="4">
    <source>
        <dbReference type="Google" id="ProtNLM"/>
    </source>
</evidence>
<reference evidence="2 3" key="1">
    <citation type="submission" date="2019-06" db="EMBL/GenBank/DDBJ databases">
        <title>Whole geneome sequnce of Mycobacteroides chelonae M77 isolated from bovine milk from Meghalaya, India.</title>
        <authorList>
            <person name="Vise E."/>
            <person name="Das S."/>
            <person name="Garg A."/>
            <person name="Ghatak S."/>
            <person name="Shakuntala I."/>
            <person name="Milton A.A.P."/>
            <person name="Karam A."/>
            <person name="Sanjukta R."/>
            <person name="Puro K."/>
            <person name="Sen A."/>
        </authorList>
    </citation>
    <scope>NUCLEOTIDE SEQUENCE [LARGE SCALE GENOMIC DNA]</scope>
    <source>
        <strain evidence="2 3">M77</strain>
    </source>
</reference>
<dbReference type="Proteomes" id="UP000317728">
    <property type="component" value="Chromosome"/>
</dbReference>
<organism evidence="2 3">
    <name type="scientific">Mycobacteroides chelonae</name>
    <name type="common">Mycobacterium chelonae</name>
    <dbReference type="NCBI Taxonomy" id="1774"/>
    <lineage>
        <taxon>Bacteria</taxon>
        <taxon>Bacillati</taxon>
        <taxon>Actinomycetota</taxon>
        <taxon>Actinomycetes</taxon>
        <taxon>Mycobacteriales</taxon>
        <taxon>Mycobacteriaceae</taxon>
        <taxon>Mycobacteroides</taxon>
    </lineage>
</organism>
<sequence>MGIKTVDRKRLWGRSGNRCALCNQLLLQEAAIDGAVTLGEEAHIVARELDGPRGDSPLTPDQRDEYSNLILLCPTDHARIDSLPTGPLDFPVERLIGAKGDHEQRVQDALGYDRTAQLNEENWARLIDDFVDRIQWERWPYLTANLMDPAGPAIRNTDRKRLAELRDWLITRVWPKGHDHLRELMDGARQVINDLLLILERDYEDGPIADEAIRLRRNYKDLDRWDPPEYKRRLDDYMRKMGLINDLVLELTRFSNAIADAVRQDIDGSFRFDEGALIVLNGPTMKLEMEILRPEFRPQDFRGRGHPYPGLEEFEQERFNRDATLGERSRG</sequence>
<feature type="region of interest" description="Disordered" evidence="1">
    <location>
        <begin position="300"/>
        <end position="331"/>
    </location>
</feature>
<dbReference type="InterPro" id="IPR003615">
    <property type="entry name" value="HNH_nuc"/>
</dbReference>
<evidence type="ECO:0000313" key="2">
    <source>
        <dbReference type="EMBL" id="QDF71822.1"/>
    </source>
</evidence>
<protein>
    <recommendedName>
        <fullName evidence="4">HNH endonuclease</fullName>
    </recommendedName>
</protein>
<proteinExistence type="predicted"/>